<evidence type="ECO:0000256" key="2">
    <source>
        <dbReference type="ARBA" id="ARBA00022485"/>
    </source>
</evidence>
<feature type="transmembrane region" description="Helical" evidence="7">
    <location>
        <begin position="124"/>
        <end position="144"/>
    </location>
</feature>
<evidence type="ECO:0000256" key="3">
    <source>
        <dbReference type="ARBA" id="ARBA00022723"/>
    </source>
</evidence>
<feature type="transmembrane region" description="Helical" evidence="7">
    <location>
        <begin position="205"/>
        <end position="227"/>
    </location>
</feature>
<evidence type="ECO:0000313" key="9">
    <source>
        <dbReference type="EMBL" id="UWZ83607.1"/>
    </source>
</evidence>
<dbReference type="EMBL" id="CP093313">
    <property type="protein sequence ID" value="UWZ83607.1"/>
    <property type="molecule type" value="Genomic_DNA"/>
</dbReference>
<dbReference type="PROSITE" id="PS00198">
    <property type="entry name" value="4FE4S_FER_1"/>
    <property type="match status" value="3"/>
</dbReference>
<dbReference type="GO" id="GO:0005886">
    <property type="term" value="C:plasma membrane"/>
    <property type="evidence" value="ECO:0007669"/>
    <property type="project" value="TreeGrafter"/>
</dbReference>
<evidence type="ECO:0000256" key="1">
    <source>
        <dbReference type="ARBA" id="ARBA00022448"/>
    </source>
</evidence>
<dbReference type="CDD" id="cd16373">
    <property type="entry name" value="DMSOR_beta_like"/>
    <property type="match status" value="1"/>
</dbReference>
<dbReference type="InterPro" id="IPR051684">
    <property type="entry name" value="Electron_Trans/Redox"/>
</dbReference>
<keyword evidence="6" id="KW-0411">Iron-sulfur</keyword>
<dbReference type="PROSITE" id="PS51379">
    <property type="entry name" value="4FE4S_FER_2"/>
    <property type="match status" value="4"/>
</dbReference>
<keyword evidence="2" id="KW-0004">4Fe-4S</keyword>
<evidence type="ECO:0000313" key="10">
    <source>
        <dbReference type="Proteomes" id="UP001059380"/>
    </source>
</evidence>
<keyword evidence="5" id="KW-0408">Iron</keyword>
<name>A0A9J7BLT8_9BACT</name>
<accession>A0A9J7BLT8</accession>
<keyword evidence="10" id="KW-1185">Reference proteome</keyword>
<proteinExistence type="predicted"/>
<feature type="transmembrane region" description="Helical" evidence="7">
    <location>
        <begin position="12"/>
        <end position="31"/>
    </location>
</feature>
<keyword evidence="7" id="KW-0472">Membrane</keyword>
<feature type="domain" description="4Fe-4S ferredoxin-type" evidence="8">
    <location>
        <begin position="416"/>
        <end position="448"/>
    </location>
</feature>
<feature type="transmembrane region" description="Helical" evidence="7">
    <location>
        <begin position="43"/>
        <end position="61"/>
    </location>
</feature>
<dbReference type="PANTHER" id="PTHR30176">
    <property type="entry name" value="FERREDOXIN-TYPE PROTEIN NAPH"/>
    <property type="match status" value="1"/>
</dbReference>
<protein>
    <submittedName>
        <fullName evidence="9">4Fe-4S binding protein</fullName>
    </submittedName>
</protein>
<dbReference type="GO" id="GO:0051539">
    <property type="term" value="F:4 iron, 4 sulfur cluster binding"/>
    <property type="evidence" value="ECO:0007669"/>
    <property type="project" value="UniProtKB-KW"/>
</dbReference>
<reference evidence="9" key="1">
    <citation type="submission" date="2021-04" db="EMBL/GenBank/DDBJ databases">
        <title>Phylogenetic analysis of Acidobacteriaceae.</title>
        <authorList>
            <person name="Qiu L."/>
            <person name="Zhang Q."/>
        </authorList>
    </citation>
    <scope>NUCLEOTIDE SEQUENCE</scope>
    <source>
        <strain evidence="9">DSM 25168</strain>
    </source>
</reference>
<keyword evidence="3" id="KW-0479">Metal-binding</keyword>
<dbReference type="KEGG" id="orp:MOP44_23950"/>
<keyword evidence="7" id="KW-0812">Transmembrane</keyword>
<dbReference type="AlphaFoldDB" id="A0A9J7BLT8"/>
<sequence length="556" mass="61307">MMPHRNSWRVWLRRLTQGGFLLLFLILFLQARYMPVNQTGRHVKLFFLFDPLVLAASWLSSHQVASGLLLSLVTIGGTILFGRWFCGWVCPFGALHHLLTGLRKQKAKQKMLTDGYSPWQKTKYYVLATLLVASLFGLNLTGWLDPFSLLYRSTAIVLYPTGSDGVKSLFGWIYQVDPGIAKLRLTAVSEPVYSFLSRTILPSTDIYFCGIVLIAILFAAVILLNLYRARFWCRYICPLGAMLGTAGKNPLIQIKRNEDLCNNCRLCVVDCQGGADPDVPDGWKPSECFYCYNCESACPHQAISFGLHVPASKSASTPAPLRWLLHFVRAPRQQKLDLGRRSLVIAGSAGLGTVLLARASAQGKGHTWNPALIRPPGSVAEDEFLGKCIRCGECMKVCPTNALQPALTEGGFAGLWTPVLNMKLGYCEYECNLCSQVCPTQAIGTNALEQKQQIRIGTAFFDRNRCLPWALARTCIVCEEHCPTPKKAIWLQEVQVTTPEGASLTVKQPHVNPDLCIGCGVCQNKCPLTDQRGVYVTSVGETRNPGNQALLGGSEG</sequence>
<dbReference type="Gene3D" id="3.30.70.20">
    <property type="match status" value="2"/>
</dbReference>
<dbReference type="GO" id="GO:0046872">
    <property type="term" value="F:metal ion binding"/>
    <property type="evidence" value="ECO:0007669"/>
    <property type="project" value="UniProtKB-KW"/>
</dbReference>
<feature type="domain" description="4Fe-4S ferredoxin-type" evidence="8">
    <location>
        <begin position="278"/>
        <end position="308"/>
    </location>
</feature>
<keyword evidence="1" id="KW-0813">Transport</keyword>
<evidence type="ECO:0000256" key="4">
    <source>
        <dbReference type="ARBA" id="ARBA00022982"/>
    </source>
</evidence>
<evidence type="ECO:0000256" key="7">
    <source>
        <dbReference type="SAM" id="Phobius"/>
    </source>
</evidence>
<dbReference type="InterPro" id="IPR017896">
    <property type="entry name" value="4Fe4S_Fe-S-bd"/>
</dbReference>
<feature type="domain" description="4Fe-4S ferredoxin-type" evidence="8">
    <location>
        <begin position="377"/>
        <end position="408"/>
    </location>
</feature>
<evidence type="ECO:0000256" key="5">
    <source>
        <dbReference type="ARBA" id="ARBA00023004"/>
    </source>
</evidence>
<dbReference type="SUPFAM" id="SSF54862">
    <property type="entry name" value="4Fe-4S ferredoxins"/>
    <property type="match status" value="2"/>
</dbReference>
<keyword evidence="4" id="KW-0249">Electron transport</keyword>
<dbReference type="RefSeq" id="WP_260792942.1">
    <property type="nucleotide sequence ID" value="NZ_CP093313.1"/>
</dbReference>
<dbReference type="InterPro" id="IPR017900">
    <property type="entry name" value="4Fe4S_Fe_S_CS"/>
</dbReference>
<dbReference type="Pfam" id="PF12801">
    <property type="entry name" value="Fer4_5"/>
    <property type="match status" value="2"/>
</dbReference>
<organism evidence="9 10">
    <name type="scientific">Occallatibacter riparius</name>
    <dbReference type="NCBI Taxonomy" id="1002689"/>
    <lineage>
        <taxon>Bacteria</taxon>
        <taxon>Pseudomonadati</taxon>
        <taxon>Acidobacteriota</taxon>
        <taxon>Terriglobia</taxon>
        <taxon>Terriglobales</taxon>
        <taxon>Acidobacteriaceae</taxon>
        <taxon>Occallatibacter</taxon>
    </lineage>
</organism>
<evidence type="ECO:0000259" key="8">
    <source>
        <dbReference type="PROSITE" id="PS51379"/>
    </source>
</evidence>
<dbReference type="PANTHER" id="PTHR30176:SF3">
    <property type="entry name" value="FERREDOXIN-TYPE PROTEIN NAPH"/>
    <property type="match status" value="1"/>
</dbReference>
<dbReference type="Proteomes" id="UP001059380">
    <property type="component" value="Chromosome"/>
</dbReference>
<evidence type="ECO:0000256" key="6">
    <source>
        <dbReference type="ARBA" id="ARBA00023014"/>
    </source>
</evidence>
<keyword evidence="7" id="KW-1133">Transmembrane helix</keyword>
<dbReference type="Pfam" id="PF00037">
    <property type="entry name" value="Fer4"/>
    <property type="match status" value="3"/>
</dbReference>
<feature type="domain" description="4Fe-4S ferredoxin-type" evidence="8">
    <location>
        <begin position="507"/>
        <end position="527"/>
    </location>
</feature>
<gene>
    <name evidence="9" type="ORF">MOP44_23950</name>
</gene>
<feature type="transmembrane region" description="Helical" evidence="7">
    <location>
        <begin position="81"/>
        <end position="103"/>
    </location>
</feature>